<dbReference type="InterPro" id="IPR002747">
    <property type="entry name" value="SAM_OH_AdoTrfase"/>
</dbReference>
<dbReference type="PIRSF" id="PIRSF006779">
    <property type="entry name" value="UCP006779"/>
    <property type="match status" value="1"/>
</dbReference>
<feature type="domain" description="S-adenosyl-l-methionine hydroxide adenosyltransferase C-terminal" evidence="4">
    <location>
        <begin position="178"/>
        <end position="264"/>
    </location>
</feature>
<sequence>MAEKRPIITLLTDFGLSDYFVAAMKGVILNINRGVELVDISHAVPPQDVLHAAFLLKSVYAYFPSDTIHVVVVDPSIGTQRRAILASSEKGFFIAPDNGVLSGIYEEVGVGEIREITADHYFLKPRTGTFDGRDVFAPVAAWLSKGVSLSSFGDFISDYKKLDFPAPLPIQEGVLKCKILSVDHFGNLISNLGCEQFKEYLDASEKRRFAFRVGEHTVSKLLQAYAEGEPDEVFAILGSSGLVEFSVKGGSAAALTRVGIGSDVLFKVI</sequence>
<dbReference type="InterPro" id="IPR046470">
    <property type="entry name" value="SAM_HAT_C"/>
</dbReference>
<proteinExistence type="inferred from homology"/>
<dbReference type="Pfam" id="PF01887">
    <property type="entry name" value="SAM_HAT_N"/>
    <property type="match status" value="1"/>
</dbReference>
<evidence type="ECO:0000256" key="2">
    <source>
        <dbReference type="ARBA" id="ARBA00024035"/>
    </source>
</evidence>
<name>A0A081BUL5_VECG1</name>
<dbReference type="STRING" id="1499967.U27_02982"/>
<dbReference type="SUPFAM" id="SSF101852">
    <property type="entry name" value="Bacterial fluorinating enzyme, C-terminal domain"/>
    <property type="match status" value="1"/>
</dbReference>
<organism evidence="5">
    <name type="scientific">Vecturithrix granuli</name>
    <dbReference type="NCBI Taxonomy" id="1499967"/>
    <lineage>
        <taxon>Bacteria</taxon>
        <taxon>Candidatus Moduliflexota</taxon>
        <taxon>Candidatus Vecturitrichia</taxon>
        <taxon>Candidatus Vecturitrichales</taxon>
        <taxon>Candidatus Vecturitrichaceae</taxon>
        <taxon>Candidatus Vecturithrix</taxon>
    </lineage>
</organism>
<gene>
    <name evidence="5" type="ORF">U27_02982</name>
</gene>
<evidence type="ECO:0008006" key="7">
    <source>
        <dbReference type="Google" id="ProtNLM"/>
    </source>
</evidence>
<evidence type="ECO:0000313" key="5">
    <source>
        <dbReference type="EMBL" id="GAK56020.1"/>
    </source>
</evidence>
<dbReference type="AlphaFoldDB" id="A0A081BUL5"/>
<accession>A0A081BUL5</accession>
<comment type="similarity">
    <text evidence="2">Belongs to the SAM hydrolase / SAM-dependent halogenase family.</text>
</comment>
<evidence type="ECO:0000259" key="4">
    <source>
        <dbReference type="Pfam" id="PF20257"/>
    </source>
</evidence>
<reference evidence="5" key="1">
    <citation type="journal article" date="2015" name="PeerJ">
        <title>First genomic representation of candidate bacterial phylum KSB3 points to enhanced environmental sensing as a trigger of wastewater bulking.</title>
        <authorList>
            <person name="Sekiguchi Y."/>
            <person name="Ohashi A."/>
            <person name="Parks D.H."/>
            <person name="Yamauchi T."/>
            <person name="Tyson G.W."/>
            <person name="Hugenholtz P."/>
        </authorList>
    </citation>
    <scope>NUCLEOTIDE SEQUENCE [LARGE SCALE GENOMIC DNA]</scope>
</reference>
<dbReference type="Proteomes" id="UP000030661">
    <property type="component" value="Unassembled WGS sequence"/>
</dbReference>
<dbReference type="SUPFAM" id="SSF102522">
    <property type="entry name" value="Bacterial fluorinating enzyme, N-terminal domain"/>
    <property type="match status" value="1"/>
</dbReference>
<dbReference type="eggNOG" id="COG1912">
    <property type="taxonomic scope" value="Bacteria"/>
</dbReference>
<feature type="domain" description="S-adenosyl-l-methionine hydroxide adenosyltransferase N-terminal" evidence="3">
    <location>
        <begin position="8"/>
        <end position="153"/>
    </location>
</feature>
<dbReference type="HOGENOM" id="CLU_059734_1_1_0"/>
<dbReference type="Pfam" id="PF20257">
    <property type="entry name" value="SAM_HAT_C"/>
    <property type="match status" value="1"/>
</dbReference>
<dbReference type="EMBL" id="DF820464">
    <property type="protein sequence ID" value="GAK56020.1"/>
    <property type="molecule type" value="Genomic_DNA"/>
</dbReference>
<dbReference type="InterPro" id="IPR023227">
    <property type="entry name" value="SAM_OH_AdoTrfase_C_sf"/>
</dbReference>
<protein>
    <recommendedName>
        <fullName evidence="7">Adenosyl-chloride synthase</fullName>
    </recommendedName>
</protein>
<keyword evidence="1" id="KW-0949">S-adenosyl-L-methionine</keyword>
<evidence type="ECO:0000256" key="1">
    <source>
        <dbReference type="ARBA" id="ARBA00022691"/>
    </source>
</evidence>
<evidence type="ECO:0000313" key="6">
    <source>
        <dbReference type="Proteomes" id="UP000030661"/>
    </source>
</evidence>
<dbReference type="Gene3D" id="3.40.50.10790">
    <property type="entry name" value="S-adenosyl-l-methionine hydroxide adenosyltransferase, N-terminal"/>
    <property type="match status" value="1"/>
</dbReference>
<dbReference type="PANTHER" id="PTHR35092:SF1">
    <property type="entry name" value="CHLORINASE MJ1651"/>
    <property type="match status" value="1"/>
</dbReference>
<keyword evidence="6" id="KW-1185">Reference proteome</keyword>
<dbReference type="InterPro" id="IPR046469">
    <property type="entry name" value="SAM_HAT_N"/>
</dbReference>
<dbReference type="Gene3D" id="2.40.30.90">
    <property type="entry name" value="Bacterial fluorinating enzyme like"/>
    <property type="match status" value="1"/>
</dbReference>
<dbReference type="PANTHER" id="PTHR35092">
    <property type="entry name" value="CHLORINASE MJ1651"/>
    <property type="match status" value="1"/>
</dbReference>
<evidence type="ECO:0000259" key="3">
    <source>
        <dbReference type="Pfam" id="PF01887"/>
    </source>
</evidence>
<dbReference type="InterPro" id="IPR023228">
    <property type="entry name" value="SAM_OH_AdoTrfase_N_sf"/>
</dbReference>